<evidence type="ECO:0000313" key="2">
    <source>
        <dbReference type="Proteomes" id="UP000077051"/>
    </source>
</evidence>
<proteinExistence type="predicted"/>
<gene>
    <name evidence="1" type="ORF">MUCCIDRAFT_106189</name>
</gene>
<evidence type="ECO:0000313" key="1">
    <source>
        <dbReference type="EMBL" id="OAD09205.1"/>
    </source>
</evidence>
<dbReference type="OrthoDB" id="2287121at2759"/>
<dbReference type="EMBL" id="AMYB01000001">
    <property type="protein sequence ID" value="OAD09205.1"/>
    <property type="molecule type" value="Genomic_DNA"/>
</dbReference>
<dbReference type="AlphaFoldDB" id="A0A168QGJ3"/>
<sequence length="438" mass="49653">MSYTRSTLPTELVLNISNNIKNWQDRYQFALTSRHHWHCIIKSYSLREVHLKDERNLLKIKVARSFVLSLGLRAERDVSKAVRFLTVCAKLRDIVITGSITATSQIEKILRAASQRDRMHSISIAVTPRDYNRWSQVLDKQKFKAGVINLTCDIIDDDEDASTTTTAANNTAELNLEEYMASVKYKKCAYSGRSQELTAQNSHAVALELGSYFVGSIVCFDQIKILIASLDIFFHIENIDDCAYTNQWLDETVFSKLHMKSERGNNFFELSLIVDGCIELLVVGGLAVINGGSAEPFLGSSVKPLNRAKVLDGDLIARKIFVPTNPKATIQTERLLRQYYKRDSCKPWSFHLEELYSIGFHPIHPLHAGDHPSISSLPLTIQSDLLRLYALRRIDRSLLALMFNAIRESSMIEKECKLLNFTGTSFFELYNAMTISGK</sequence>
<protein>
    <submittedName>
        <fullName evidence="1">Uncharacterized protein</fullName>
    </submittedName>
</protein>
<organism evidence="1 2">
    <name type="scientific">Mucor lusitanicus CBS 277.49</name>
    <dbReference type="NCBI Taxonomy" id="747725"/>
    <lineage>
        <taxon>Eukaryota</taxon>
        <taxon>Fungi</taxon>
        <taxon>Fungi incertae sedis</taxon>
        <taxon>Mucoromycota</taxon>
        <taxon>Mucoromycotina</taxon>
        <taxon>Mucoromycetes</taxon>
        <taxon>Mucorales</taxon>
        <taxon>Mucorineae</taxon>
        <taxon>Mucoraceae</taxon>
        <taxon>Mucor</taxon>
    </lineage>
</organism>
<keyword evidence="2" id="KW-1185">Reference proteome</keyword>
<name>A0A168QGJ3_MUCCL</name>
<reference evidence="1 2" key="1">
    <citation type="submission" date="2015-06" db="EMBL/GenBank/DDBJ databases">
        <title>Expansion of signal transduction pathways in fungi by whole-genome duplication.</title>
        <authorList>
            <consortium name="DOE Joint Genome Institute"/>
            <person name="Corrochano L.M."/>
            <person name="Kuo A."/>
            <person name="Marcet-Houben M."/>
            <person name="Polaino S."/>
            <person name="Salamov A."/>
            <person name="Villalobos J.M."/>
            <person name="Alvarez M.I."/>
            <person name="Avalos J."/>
            <person name="Benito E.P."/>
            <person name="Benoit I."/>
            <person name="Burger G."/>
            <person name="Camino L.P."/>
            <person name="Canovas D."/>
            <person name="Cerda-Olmedo E."/>
            <person name="Cheng J.-F."/>
            <person name="Dominguez A."/>
            <person name="Elias M."/>
            <person name="Eslava A.P."/>
            <person name="Glaser F."/>
            <person name="Grimwood J."/>
            <person name="Gutierrez G."/>
            <person name="Heitman J."/>
            <person name="Henrissat B."/>
            <person name="Iturriaga E.A."/>
            <person name="Lang B.F."/>
            <person name="Lavin J.L."/>
            <person name="Lee S."/>
            <person name="Li W."/>
            <person name="Lindquist E."/>
            <person name="Lopez-Garcia S."/>
            <person name="Luque E.M."/>
            <person name="Marcos A.T."/>
            <person name="Martin J."/>
            <person name="Mccluskey K."/>
            <person name="Medina H.R."/>
            <person name="Miralles-Duran A."/>
            <person name="Miyazaki A."/>
            <person name="Munoz-Torres E."/>
            <person name="Oguiza J.A."/>
            <person name="Ohm R."/>
            <person name="Olmedo M."/>
            <person name="Orejas M."/>
            <person name="Ortiz-Castellanos L."/>
            <person name="Pisabarro A.G."/>
            <person name="Rodriguez-Romero J."/>
            <person name="Ruiz-Herrera J."/>
            <person name="Ruiz-Vazquez R."/>
            <person name="Sanz C."/>
            <person name="Schackwitz W."/>
            <person name="Schmutz J."/>
            <person name="Shahriari M."/>
            <person name="Shelest E."/>
            <person name="Silva-Franco F."/>
            <person name="Soanes D."/>
            <person name="Syed K."/>
            <person name="Tagua V.G."/>
            <person name="Talbot N.J."/>
            <person name="Thon M."/>
            <person name="De Vries R.P."/>
            <person name="Wiebenga A."/>
            <person name="Yadav J.S."/>
            <person name="Braun E.L."/>
            <person name="Baker S."/>
            <person name="Garre V."/>
            <person name="Horwitz B."/>
            <person name="Torres-Martinez S."/>
            <person name="Idnurm A."/>
            <person name="Herrera-Estrella A."/>
            <person name="Gabaldon T."/>
            <person name="Grigoriev I.V."/>
        </authorList>
    </citation>
    <scope>NUCLEOTIDE SEQUENCE [LARGE SCALE GENOMIC DNA]</scope>
    <source>
        <strain evidence="1 2">CBS 277.49</strain>
    </source>
</reference>
<comment type="caution">
    <text evidence="1">The sequence shown here is derived from an EMBL/GenBank/DDBJ whole genome shotgun (WGS) entry which is preliminary data.</text>
</comment>
<accession>A0A168QGJ3</accession>
<dbReference type="VEuPathDB" id="FungiDB:MUCCIDRAFT_106189"/>
<dbReference type="Proteomes" id="UP000077051">
    <property type="component" value="Unassembled WGS sequence"/>
</dbReference>